<dbReference type="PANTHER" id="PTHR42790">
    <property type="entry name" value="AMINOTRANSFERASE"/>
    <property type="match status" value="1"/>
</dbReference>
<evidence type="ECO:0000256" key="1">
    <source>
        <dbReference type="ARBA" id="ARBA00001933"/>
    </source>
</evidence>
<keyword evidence="3 6" id="KW-0808">Transferase</keyword>
<organism evidence="6">
    <name type="scientific">bioreactor metagenome</name>
    <dbReference type="NCBI Taxonomy" id="1076179"/>
    <lineage>
        <taxon>unclassified sequences</taxon>
        <taxon>metagenomes</taxon>
        <taxon>ecological metagenomes</taxon>
    </lineage>
</organism>
<name>A0A645HKZ2_9ZZZZ</name>
<dbReference type="InterPro" id="IPR004839">
    <property type="entry name" value="Aminotransferase_I/II_large"/>
</dbReference>
<keyword evidence="2 6" id="KW-0032">Aminotransferase</keyword>
<dbReference type="PANTHER" id="PTHR42790:SF19">
    <property type="entry name" value="KYNURENINE_ALPHA-AMINOADIPATE AMINOTRANSFERASE, MITOCHONDRIAL"/>
    <property type="match status" value="1"/>
</dbReference>
<reference evidence="6" key="1">
    <citation type="submission" date="2019-08" db="EMBL/GenBank/DDBJ databases">
        <authorList>
            <person name="Kucharzyk K."/>
            <person name="Murdoch R.W."/>
            <person name="Higgins S."/>
            <person name="Loffler F."/>
        </authorList>
    </citation>
    <scope>NUCLEOTIDE SEQUENCE</scope>
</reference>
<dbReference type="InterPro" id="IPR050859">
    <property type="entry name" value="Class-I_PLP-dep_aminotransf"/>
</dbReference>
<dbReference type="GO" id="GO:0047536">
    <property type="term" value="F:2-aminoadipate transaminase activity"/>
    <property type="evidence" value="ECO:0007669"/>
    <property type="project" value="UniProtKB-EC"/>
</dbReference>
<accession>A0A645HKZ2</accession>
<dbReference type="EMBL" id="VSSQ01091174">
    <property type="protein sequence ID" value="MPN36814.1"/>
    <property type="molecule type" value="Genomic_DNA"/>
</dbReference>
<gene>
    <name evidence="6" type="primary">lysN_36</name>
    <name evidence="6" type="ORF">SDC9_184325</name>
</gene>
<feature type="domain" description="Aminotransferase class I/classII large" evidence="5">
    <location>
        <begin position="5"/>
        <end position="100"/>
    </location>
</feature>
<evidence type="ECO:0000256" key="4">
    <source>
        <dbReference type="ARBA" id="ARBA00022898"/>
    </source>
</evidence>
<dbReference type="SUPFAM" id="SSF53383">
    <property type="entry name" value="PLP-dependent transferases"/>
    <property type="match status" value="1"/>
</dbReference>
<comment type="cofactor">
    <cofactor evidence="1">
        <name>pyridoxal 5'-phosphate</name>
        <dbReference type="ChEBI" id="CHEBI:597326"/>
    </cofactor>
</comment>
<evidence type="ECO:0000256" key="3">
    <source>
        <dbReference type="ARBA" id="ARBA00022679"/>
    </source>
</evidence>
<dbReference type="GO" id="GO:1901605">
    <property type="term" value="P:alpha-amino acid metabolic process"/>
    <property type="evidence" value="ECO:0007669"/>
    <property type="project" value="TreeGrafter"/>
</dbReference>
<sequence length="108" mass="12385">MDAYLKPIRAEYLRKKNLFSDLMEDMLPESFSWNDPDGGMFIWLRTPEGTDAMRLVDAALERKVVLMPGKPFHVRGGDNTVRLNFATASDEEMEEGMRRLREAASAFL</sequence>
<dbReference type="GO" id="GO:0030170">
    <property type="term" value="F:pyridoxal phosphate binding"/>
    <property type="evidence" value="ECO:0007669"/>
    <property type="project" value="InterPro"/>
</dbReference>
<dbReference type="AlphaFoldDB" id="A0A645HKZ2"/>
<evidence type="ECO:0000259" key="5">
    <source>
        <dbReference type="Pfam" id="PF00155"/>
    </source>
</evidence>
<dbReference type="Pfam" id="PF00155">
    <property type="entry name" value="Aminotran_1_2"/>
    <property type="match status" value="1"/>
</dbReference>
<dbReference type="InterPro" id="IPR015424">
    <property type="entry name" value="PyrdxlP-dep_Trfase"/>
</dbReference>
<proteinExistence type="predicted"/>
<evidence type="ECO:0000313" key="6">
    <source>
        <dbReference type="EMBL" id="MPN36814.1"/>
    </source>
</evidence>
<protein>
    <submittedName>
        <fullName evidence="6">2-aminoadipate transaminase</fullName>
        <ecNumber evidence="6">2.6.1.39</ecNumber>
    </submittedName>
</protein>
<dbReference type="Gene3D" id="3.90.1150.10">
    <property type="entry name" value="Aspartate Aminotransferase, domain 1"/>
    <property type="match status" value="1"/>
</dbReference>
<comment type="caution">
    <text evidence="6">The sequence shown here is derived from an EMBL/GenBank/DDBJ whole genome shotgun (WGS) entry which is preliminary data.</text>
</comment>
<keyword evidence="4" id="KW-0663">Pyridoxal phosphate</keyword>
<dbReference type="EC" id="2.6.1.39" evidence="6"/>
<dbReference type="InterPro" id="IPR015422">
    <property type="entry name" value="PyrdxlP-dep_Trfase_small"/>
</dbReference>
<evidence type="ECO:0000256" key="2">
    <source>
        <dbReference type="ARBA" id="ARBA00022576"/>
    </source>
</evidence>